<evidence type="ECO:0000256" key="1">
    <source>
        <dbReference type="SAM" id="Phobius"/>
    </source>
</evidence>
<name>A0AA39I0W3_9BILA</name>
<evidence type="ECO:0000313" key="2">
    <source>
        <dbReference type="EMBL" id="KAK0414354.1"/>
    </source>
</evidence>
<evidence type="ECO:0000313" key="3">
    <source>
        <dbReference type="Proteomes" id="UP001175271"/>
    </source>
</evidence>
<reference evidence="2" key="1">
    <citation type="submission" date="2023-06" db="EMBL/GenBank/DDBJ databases">
        <title>Genomic analysis of the entomopathogenic nematode Steinernema hermaphroditum.</title>
        <authorList>
            <person name="Schwarz E.M."/>
            <person name="Heppert J.K."/>
            <person name="Baniya A."/>
            <person name="Schwartz H.T."/>
            <person name="Tan C.-H."/>
            <person name="Antoshechkin I."/>
            <person name="Sternberg P.W."/>
            <person name="Goodrich-Blair H."/>
            <person name="Dillman A.R."/>
        </authorList>
    </citation>
    <scope>NUCLEOTIDE SEQUENCE</scope>
    <source>
        <strain evidence="2">PS9179</strain>
        <tissue evidence="2">Whole animal</tissue>
    </source>
</reference>
<keyword evidence="1" id="KW-1133">Transmembrane helix</keyword>
<evidence type="ECO:0008006" key="4">
    <source>
        <dbReference type="Google" id="ProtNLM"/>
    </source>
</evidence>
<organism evidence="2 3">
    <name type="scientific">Steinernema hermaphroditum</name>
    <dbReference type="NCBI Taxonomy" id="289476"/>
    <lineage>
        <taxon>Eukaryota</taxon>
        <taxon>Metazoa</taxon>
        <taxon>Ecdysozoa</taxon>
        <taxon>Nematoda</taxon>
        <taxon>Chromadorea</taxon>
        <taxon>Rhabditida</taxon>
        <taxon>Tylenchina</taxon>
        <taxon>Panagrolaimomorpha</taxon>
        <taxon>Strongyloidoidea</taxon>
        <taxon>Steinernematidae</taxon>
        <taxon>Steinernema</taxon>
    </lineage>
</organism>
<gene>
    <name evidence="2" type="ORF">QR680_007280</name>
</gene>
<dbReference type="AlphaFoldDB" id="A0AA39I0W3"/>
<sequence>MTRSSLTRSMEPSAAEELIRDYDQVLKDYDALPRYATRDDLAELHDYDFYTLHDREEQRSNADNGAQHFEGPFAVNEKDGEFFLVDGCRRRQAIMKKHGENEWQAVKVKCVVFKNLKLKEKAVVRFQPFVYLMKKEFSKPFDHGIMAQWTVGMWPQLPQTPERVKKYAKEIKKLKQRYLCTMSVSEYPKNNRENLDEQQRKAELKKFLKEVAEITEAGGLVTKLNKKTKKEDYLEEAEQERREDTAAEILDTFECGTETLMKSLILLLIAFAALLAVVDAQWGFYGHPHYYGPPHPPYHPPYWHPPHFHYDPYHGPHWHGWHKK</sequence>
<feature type="transmembrane region" description="Helical" evidence="1">
    <location>
        <begin position="264"/>
        <end position="284"/>
    </location>
</feature>
<keyword evidence="3" id="KW-1185">Reference proteome</keyword>
<proteinExistence type="predicted"/>
<dbReference type="Proteomes" id="UP001175271">
    <property type="component" value="Unassembled WGS sequence"/>
</dbReference>
<keyword evidence="1" id="KW-0812">Transmembrane</keyword>
<comment type="caution">
    <text evidence="2">The sequence shown here is derived from an EMBL/GenBank/DDBJ whole genome shotgun (WGS) entry which is preliminary data.</text>
</comment>
<keyword evidence="1" id="KW-0472">Membrane</keyword>
<accession>A0AA39I0W3</accession>
<protein>
    <recommendedName>
        <fullName evidence="4">ParB/Sulfiredoxin domain-containing protein</fullName>
    </recommendedName>
</protein>
<dbReference type="EMBL" id="JAUCMV010000003">
    <property type="protein sequence ID" value="KAK0414354.1"/>
    <property type="molecule type" value="Genomic_DNA"/>
</dbReference>